<evidence type="ECO:0000313" key="3">
    <source>
        <dbReference type="Proteomes" id="UP000886520"/>
    </source>
</evidence>
<feature type="region of interest" description="Disordered" evidence="1">
    <location>
        <begin position="1"/>
        <end position="24"/>
    </location>
</feature>
<proteinExistence type="predicted"/>
<organism evidence="2 3">
    <name type="scientific">Adiantum capillus-veneris</name>
    <name type="common">Maidenhair fern</name>
    <dbReference type="NCBI Taxonomy" id="13818"/>
    <lineage>
        <taxon>Eukaryota</taxon>
        <taxon>Viridiplantae</taxon>
        <taxon>Streptophyta</taxon>
        <taxon>Embryophyta</taxon>
        <taxon>Tracheophyta</taxon>
        <taxon>Polypodiopsida</taxon>
        <taxon>Polypodiidae</taxon>
        <taxon>Polypodiales</taxon>
        <taxon>Pteridineae</taxon>
        <taxon>Pteridaceae</taxon>
        <taxon>Vittarioideae</taxon>
        <taxon>Adiantum</taxon>
    </lineage>
</organism>
<dbReference type="EMBL" id="JABFUD020000002">
    <property type="protein sequence ID" value="KAI5083441.1"/>
    <property type="molecule type" value="Genomic_DNA"/>
</dbReference>
<reference evidence="2" key="1">
    <citation type="submission" date="2021-01" db="EMBL/GenBank/DDBJ databases">
        <title>Adiantum capillus-veneris genome.</title>
        <authorList>
            <person name="Fang Y."/>
            <person name="Liao Q."/>
        </authorList>
    </citation>
    <scope>NUCLEOTIDE SEQUENCE</scope>
    <source>
        <strain evidence="2">H3</strain>
        <tissue evidence="2">Leaf</tissue>
    </source>
</reference>
<protein>
    <submittedName>
        <fullName evidence="2">Uncharacterized protein</fullName>
    </submittedName>
</protein>
<keyword evidence="3" id="KW-1185">Reference proteome</keyword>
<comment type="caution">
    <text evidence="2">The sequence shown here is derived from an EMBL/GenBank/DDBJ whole genome shotgun (WGS) entry which is preliminary data.</text>
</comment>
<evidence type="ECO:0000256" key="1">
    <source>
        <dbReference type="SAM" id="MobiDB-lite"/>
    </source>
</evidence>
<evidence type="ECO:0000313" key="2">
    <source>
        <dbReference type="EMBL" id="KAI5083441.1"/>
    </source>
</evidence>
<dbReference type="AlphaFoldDB" id="A0A9D4ZRL2"/>
<accession>A0A9D4ZRL2</accession>
<name>A0A9D4ZRL2_ADICA</name>
<sequence>MRNFMHGYDMTPSPDCGIEEVPKKGGESERSVLLLRIKIEKPICRDGKEHRGDDEDVAGAGEMRHEQWMQDCRAEWVGSEAEKMVKGHMKQAEKVFREGLLDLVHENPKRASRRCDDLAS</sequence>
<gene>
    <name evidence="2" type="ORF">GOP47_0003184</name>
</gene>
<dbReference type="Proteomes" id="UP000886520">
    <property type="component" value="Chromosome 3"/>
</dbReference>